<evidence type="ECO:0000256" key="8">
    <source>
        <dbReference type="SAM" id="MobiDB-lite"/>
    </source>
</evidence>
<dbReference type="InterPro" id="IPR004638">
    <property type="entry name" value="EmrB-like"/>
</dbReference>
<dbReference type="Gene3D" id="1.20.1250.20">
    <property type="entry name" value="MFS general substrate transporter like domains"/>
    <property type="match status" value="1"/>
</dbReference>
<feature type="transmembrane region" description="Helical" evidence="9">
    <location>
        <begin position="373"/>
        <end position="394"/>
    </location>
</feature>
<feature type="transmembrane region" description="Helical" evidence="9">
    <location>
        <begin position="406"/>
        <end position="428"/>
    </location>
</feature>
<evidence type="ECO:0000259" key="10">
    <source>
        <dbReference type="PROSITE" id="PS50850"/>
    </source>
</evidence>
<reference evidence="11 12" key="1">
    <citation type="submission" date="2024-06" db="EMBL/GenBank/DDBJ databases">
        <title>The Natural Products Discovery Center: Release of the First 8490 Sequenced Strains for Exploring Actinobacteria Biosynthetic Diversity.</title>
        <authorList>
            <person name="Kalkreuter E."/>
            <person name="Kautsar S.A."/>
            <person name="Yang D."/>
            <person name="Bader C.D."/>
            <person name="Teijaro C.N."/>
            <person name="Fluegel L."/>
            <person name="Davis C.M."/>
            <person name="Simpson J.R."/>
            <person name="Lauterbach L."/>
            <person name="Steele A.D."/>
            <person name="Gui C."/>
            <person name="Meng S."/>
            <person name="Li G."/>
            <person name="Viehrig K."/>
            <person name="Ye F."/>
            <person name="Su P."/>
            <person name="Kiefer A.F."/>
            <person name="Nichols A."/>
            <person name="Cepeda A.J."/>
            <person name="Yan W."/>
            <person name="Fan B."/>
            <person name="Jiang Y."/>
            <person name="Adhikari A."/>
            <person name="Zheng C.-J."/>
            <person name="Schuster L."/>
            <person name="Cowan T.M."/>
            <person name="Smanski M.J."/>
            <person name="Chevrette M.G."/>
            <person name="De Carvalho L.P.S."/>
            <person name="Shen B."/>
        </authorList>
    </citation>
    <scope>NUCLEOTIDE SEQUENCE [LARGE SCALE GENOMIC DNA]</scope>
    <source>
        <strain evidence="11 12">NPDC046838</strain>
    </source>
</reference>
<keyword evidence="7" id="KW-0046">Antibiotic resistance</keyword>
<keyword evidence="5 9" id="KW-1133">Transmembrane helix</keyword>
<feature type="transmembrane region" description="Helical" evidence="9">
    <location>
        <begin position="490"/>
        <end position="510"/>
    </location>
</feature>
<feature type="transmembrane region" description="Helical" evidence="9">
    <location>
        <begin position="448"/>
        <end position="467"/>
    </location>
</feature>
<evidence type="ECO:0000256" key="3">
    <source>
        <dbReference type="ARBA" id="ARBA00022475"/>
    </source>
</evidence>
<evidence type="ECO:0000256" key="1">
    <source>
        <dbReference type="ARBA" id="ARBA00004651"/>
    </source>
</evidence>
<feature type="transmembrane region" description="Helical" evidence="9">
    <location>
        <begin position="144"/>
        <end position="167"/>
    </location>
</feature>
<dbReference type="InterPro" id="IPR011701">
    <property type="entry name" value="MFS"/>
</dbReference>
<evidence type="ECO:0000256" key="4">
    <source>
        <dbReference type="ARBA" id="ARBA00022692"/>
    </source>
</evidence>
<evidence type="ECO:0000256" key="9">
    <source>
        <dbReference type="SAM" id="Phobius"/>
    </source>
</evidence>
<evidence type="ECO:0000256" key="5">
    <source>
        <dbReference type="ARBA" id="ARBA00022989"/>
    </source>
</evidence>
<dbReference type="InterPro" id="IPR036259">
    <property type="entry name" value="MFS_trans_sf"/>
</dbReference>
<sequence length="525" mass="53637">MSKKRPGGESLPSAPPTAADRSPDHEVPAATPAPAPAPAPDPTPAPDPKRWWALAVIALAQLMVILDGTIVNIALPSAQRALGMSDADRQWVITAYTLAFGGLLLLGGRIADLVGRKRTFVIGLAGFAAASALGGAASGPGTLFAARALQGAFAAVLAPSALSLLTTTFTDPKERARAFGVYGALAGGGSAVGLIVGGLLTEYLNWRWSLYVNVPIALAALLGAPAFLRDRSGRRGGHLDVPGALLGCGGLVALVYGFSEAEPLGWTSPSVLTPLVAGVILLAAFVWWQSRAANPLLPLRIVKDRVRAGSLATMGLATVGMFGVFLFLTYYLQVVLGYPPVRTGLAFVPISAGIVIGATQIAARLLPRTAPRILMSSGMVLAAAGMVLLSRLTVHAQYVPHVLPALLLLGLGMGLTFMPVYATATAGVPAQDAGVASAALNTVQQMGASLGTVLLNTIATGATSAYLHSRGHDPAHGAALDDGMVHGFSVAYRCSAGVLLLAALVAGLTVRPKTPKHAGNDAPAQ</sequence>
<feature type="transmembrane region" description="Helical" evidence="9">
    <location>
        <begin position="179"/>
        <end position="200"/>
    </location>
</feature>
<feature type="compositionally biased region" description="Pro residues" evidence="8">
    <location>
        <begin position="31"/>
        <end position="45"/>
    </location>
</feature>
<keyword evidence="2" id="KW-0813">Transport</keyword>
<keyword evidence="3" id="KW-1003">Cell membrane</keyword>
<dbReference type="PANTHER" id="PTHR42718:SF46">
    <property type="entry name" value="BLR6921 PROTEIN"/>
    <property type="match status" value="1"/>
</dbReference>
<dbReference type="Pfam" id="PF07690">
    <property type="entry name" value="MFS_1"/>
    <property type="match status" value="1"/>
</dbReference>
<gene>
    <name evidence="11" type="ORF">ABZ921_02910</name>
</gene>
<evidence type="ECO:0000256" key="2">
    <source>
        <dbReference type="ARBA" id="ARBA00022448"/>
    </source>
</evidence>
<evidence type="ECO:0000256" key="7">
    <source>
        <dbReference type="ARBA" id="ARBA00023251"/>
    </source>
</evidence>
<keyword evidence="6 9" id="KW-0472">Membrane</keyword>
<feature type="transmembrane region" description="Helical" evidence="9">
    <location>
        <begin position="271"/>
        <end position="288"/>
    </location>
</feature>
<keyword evidence="12" id="KW-1185">Reference proteome</keyword>
<dbReference type="PROSITE" id="PS50850">
    <property type="entry name" value="MFS"/>
    <property type="match status" value="1"/>
</dbReference>
<evidence type="ECO:0000313" key="12">
    <source>
        <dbReference type="Proteomes" id="UP001551176"/>
    </source>
</evidence>
<evidence type="ECO:0000313" key="11">
    <source>
        <dbReference type="EMBL" id="MEU6819552.1"/>
    </source>
</evidence>
<feature type="transmembrane region" description="Helical" evidence="9">
    <location>
        <begin position="51"/>
        <end position="71"/>
    </location>
</feature>
<accession>A0ABV3BF32</accession>
<feature type="transmembrane region" description="Helical" evidence="9">
    <location>
        <begin position="344"/>
        <end position="366"/>
    </location>
</feature>
<feature type="transmembrane region" description="Helical" evidence="9">
    <location>
        <begin position="120"/>
        <end position="138"/>
    </location>
</feature>
<feature type="transmembrane region" description="Helical" evidence="9">
    <location>
        <begin position="239"/>
        <end position="259"/>
    </location>
</feature>
<dbReference type="RefSeq" id="WP_359343945.1">
    <property type="nucleotide sequence ID" value="NZ_JBEYXV010000001.1"/>
</dbReference>
<feature type="transmembrane region" description="Helical" evidence="9">
    <location>
        <begin position="309"/>
        <end position="332"/>
    </location>
</feature>
<dbReference type="Gene3D" id="1.20.1720.10">
    <property type="entry name" value="Multidrug resistance protein D"/>
    <property type="match status" value="1"/>
</dbReference>
<feature type="transmembrane region" description="Helical" evidence="9">
    <location>
        <begin position="91"/>
        <end position="108"/>
    </location>
</feature>
<dbReference type="PROSITE" id="PS00216">
    <property type="entry name" value="SUGAR_TRANSPORT_1"/>
    <property type="match status" value="1"/>
</dbReference>
<dbReference type="InterPro" id="IPR020846">
    <property type="entry name" value="MFS_dom"/>
</dbReference>
<feature type="domain" description="Major facilitator superfamily (MFS) profile" evidence="10">
    <location>
        <begin position="53"/>
        <end position="514"/>
    </location>
</feature>
<dbReference type="SUPFAM" id="SSF103473">
    <property type="entry name" value="MFS general substrate transporter"/>
    <property type="match status" value="1"/>
</dbReference>
<comment type="caution">
    <text evidence="11">The sequence shown here is derived from an EMBL/GenBank/DDBJ whole genome shotgun (WGS) entry which is preliminary data.</text>
</comment>
<feature type="transmembrane region" description="Helical" evidence="9">
    <location>
        <begin position="206"/>
        <end position="227"/>
    </location>
</feature>
<dbReference type="CDD" id="cd17321">
    <property type="entry name" value="MFS_MMR_MDR_like"/>
    <property type="match status" value="1"/>
</dbReference>
<protein>
    <submittedName>
        <fullName evidence="11">MFS transporter</fullName>
    </submittedName>
</protein>
<evidence type="ECO:0000256" key="6">
    <source>
        <dbReference type="ARBA" id="ARBA00023136"/>
    </source>
</evidence>
<dbReference type="NCBIfam" id="TIGR00711">
    <property type="entry name" value="efflux_EmrB"/>
    <property type="match status" value="1"/>
</dbReference>
<dbReference type="Proteomes" id="UP001551176">
    <property type="component" value="Unassembled WGS sequence"/>
</dbReference>
<keyword evidence="4 9" id="KW-0812">Transmembrane</keyword>
<dbReference type="EMBL" id="JBEYXV010000001">
    <property type="protein sequence ID" value="MEU6819552.1"/>
    <property type="molecule type" value="Genomic_DNA"/>
</dbReference>
<proteinExistence type="predicted"/>
<name>A0ABV3BF32_9ACTN</name>
<feature type="region of interest" description="Disordered" evidence="8">
    <location>
        <begin position="1"/>
        <end position="45"/>
    </location>
</feature>
<organism evidence="11 12">
    <name type="scientific">Streptomyces atriruber</name>
    <dbReference type="NCBI Taxonomy" id="545121"/>
    <lineage>
        <taxon>Bacteria</taxon>
        <taxon>Bacillati</taxon>
        <taxon>Actinomycetota</taxon>
        <taxon>Actinomycetes</taxon>
        <taxon>Kitasatosporales</taxon>
        <taxon>Streptomycetaceae</taxon>
        <taxon>Streptomyces</taxon>
    </lineage>
</organism>
<dbReference type="InterPro" id="IPR005829">
    <property type="entry name" value="Sugar_transporter_CS"/>
</dbReference>
<dbReference type="PANTHER" id="PTHR42718">
    <property type="entry name" value="MAJOR FACILITATOR SUPERFAMILY MULTIDRUG TRANSPORTER MFSC"/>
    <property type="match status" value="1"/>
</dbReference>
<comment type="subcellular location">
    <subcellularLocation>
        <location evidence="1">Cell membrane</location>
        <topology evidence="1">Multi-pass membrane protein</topology>
    </subcellularLocation>
</comment>